<evidence type="ECO:0000256" key="17">
    <source>
        <dbReference type="ARBA" id="ARBA00024827"/>
    </source>
</evidence>
<dbReference type="SUPFAM" id="SSF55874">
    <property type="entry name" value="ATPase domain of HSP90 chaperone/DNA topoisomerase II/histidine kinase"/>
    <property type="match status" value="1"/>
</dbReference>
<evidence type="ECO:0000256" key="15">
    <source>
        <dbReference type="ARBA" id="ARBA00023012"/>
    </source>
</evidence>
<keyword evidence="24" id="KW-1185">Reference proteome</keyword>
<keyword evidence="9" id="KW-0808">Transferase</keyword>
<evidence type="ECO:0000256" key="13">
    <source>
        <dbReference type="ARBA" id="ARBA00022840"/>
    </source>
</evidence>
<dbReference type="PANTHER" id="PTHR24421:SF10">
    <property type="entry name" value="NITRATE_NITRITE SENSOR PROTEIN NARQ"/>
    <property type="match status" value="1"/>
</dbReference>
<evidence type="ECO:0000256" key="3">
    <source>
        <dbReference type="ARBA" id="ARBA00004496"/>
    </source>
</evidence>
<dbReference type="NCBIfam" id="TIGR00229">
    <property type="entry name" value="sensory_box"/>
    <property type="match status" value="1"/>
</dbReference>
<feature type="domain" description="PAC" evidence="22">
    <location>
        <begin position="114"/>
        <end position="166"/>
    </location>
</feature>
<gene>
    <name evidence="23" type="ORF">G9U52_27765</name>
</gene>
<evidence type="ECO:0000256" key="14">
    <source>
        <dbReference type="ARBA" id="ARBA00023004"/>
    </source>
</evidence>
<keyword evidence="19" id="KW-0175">Coiled coil</keyword>
<dbReference type="InterPro" id="IPR003594">
    <property type="entry name" value="HATPase_dom"/>
</dbReference>
<keyword evidence="8" id="KW-0597">Phosphoprotein</keyword>
<dbReference type="InterPro" id="IPR000014">
    <property type="entry name" value="PAS"/>
</dbReference>
<feature type="domain" description="Histidine kinase" evidence="20">
    <location>
        <begin position="181"/>
        <end position="368"/>
    </location>
</feature>
<dbReference type="InterPro" id="IPR005467">
    <property type="entry name" value="His_kinase_dom"/>
</dbReference>
<dbReference type="Gene3D" id="3.30.565.10">
    <property type="entry name" value="Histidine kinase-like ATPase, C-terminal domain"/>
    <property type="match status" value="1"/>
</dbReference>
<evidence type="ECO:0000259" key="22">
    <source>
        <dbReference type="PROSITE" id="PS50113"/>
    </source>
</evidence>
<evidence type="ECO:0000256" key="2">
    <source>
        <dbReference type="ARBA" id="ARBA00001966"/>
    </source>
</evidence>
<dbReference type="InterPro" id="IPR011712">
    <property type="entry name" value="Sig_transdc_His_kin_sub3_dim/P"/>
</dbReference>
<feature type="domain" description="PAS" evidence="21">
    <location>
        <begin position="36"/>
        <end position="86"/>
    </location>
</feature>
<keyword evidence="7" id="KW-0963">Cytoplasm</keyword>
<evidence type="ECO:0000256" key="18">
    <source>
        <dbReference type="ARBA" id="ARBA00030800"/>
    </source>
</evidence>
<accession>A0ABX0JAX2</accession>
<keyword evidence="15" id="KW-0902">Two-component regulatory system</keyword>
<dbReference type="PRINTS" id="PR00344">
    <property type="entry name" value="BCTRLSENSOR"/>
</dbReference>
<evidence type="ECO:0000256" key="4">
    <source>
        <dbReference type="ARBA" id="ARBA00012438"/>
    </source>
</evidence>
<dbReference type="PROSITE" id="PS50112">
    <property type="entry name" value="PAS"/>
    <property type="match status" value="1"/>
</dbReference>
<evidence type="ECO:0000259" key="21">
    <source>
        <dbReference type="PROSITE" id="PS50112"/>
    </source>
</evidence>
<proteinExistence type="predicted"/>
<comment type="subcellular location">
    <subcellularLocation>
        <location evidence="3">Cytoplasm</location>
    </subcellularLocation>
</comment>
<name>A0ABX0JAX2_9BACL</name>
<keyword evidence="10" id="KW-0479">Metal-binding</keyword>
<keyword evidence="11" id="KW-0547">Nucleotide-binding</keyword>
<evidence type="ECO:0000256" key="7">
    <source>
        <dbReference type="ARBA" id="ARBA00022490"/>
    </source>
</evidence>
<evidence type="ECO:0000259" key="20">
    <source>
        <dbReference type="PROSITE" id="PS50109"/>
    </source>
</evidence>
<keyword evidence="13" id="KW-0067">ATP-binding</keyword>
<evidence type="ECO:0000313" key="23">
    <source>
        <dbReference type="EMBL" id="NHN33620.1"/>
    </source>
</evidence>
<dbReference type="Pfam" id="PF07730">
    <property type="entry name" value="HisKA_3"/>
    <property type="match status" value="1"/>
</dbReference>
<evidence type="ECO:0000256" key="11">
    <source>
        <dbReference type="ARBA" id="ARBA00022741"/>
    </source>
</evidence>
<dbReference type="EC" id="2.7.13.3" evidence="4"/>
<dbReference type="PANTHER" id="PTHR24421">
    <property type="entry name" value="NITRATE/NITRITE SENSOR PROTEIN NARX-RELATED"/>
    <property type="match status" value="1"/>
</dbReference>
<protein>
    <recommendedName>
        <fullName evidence="5">Oxygen sensor histidine kinase NreB</fullName>
        <ecNumber evidence="4">2.7.13.3</ecNumber>
    </recommendedName>
    <alternativeName>
        <fullName evidence="18">Nitrogen regulation protein B</fullName>
    </alternativeName>
</protein>
<dbReference type="SMART" id="SM00387">
    <property type="entry name" value="HATPase_c"/>
    <property type="match status" value="1"/>
</dbReference>
<dbReference type="InterPro" id="IPR004358">
    <property type="entry name" value="Sig_transdc_His_kin-like_C"/>
</dbReference>
<dbReference type="Gene3D" id="1.20.5.1930">
    <property type="match status" value="1"/>
</dbReference>
<dbReference type="InterPro" id="IPR050482">
    <property type="entry name" value="Sensor_HK_TwoCompSys"/>
</dbReference>
<evidence type="ECO:0000256" key="8">
    <source>
        <dbReference type="ARBA" id="ARBA00022553"/>
    </source>
</evidence>
<dbReference type="SMART" id="SM00086">
    <property type="entry name" value="PAC"/>
    <property type="match status" value="1"/>
</dbReference>
<evidence type="ECO:0000256" key="16">
    <source>
        <dbReference type="ARBA" id="ARBA00023014"/>
    </source>
</evidence>
<dbReference type="CDD" id="cd16917">
    <property type="entry name" value="HATPase_UhpB-NarQ-NarX-like"/>
    <property type="match status" value="1"/>
</dbReference>
<comment type="caution">
    <text evidence="23">The sequence shown here is derived from an EMBL/GenBank/DDBJ whole genome shotgun (WGS) entry which is preliminary data.</text>
</comment>
<dbReference type="InterPro" id="IPR035965">
    <property type="entry name" value="PAS-like_dom_sf"/>
</dbReference>
<evidence type="ECO:0000256" key="19">
    <source>
        <dbReference type="SAM" id="Coils"/>
    </source>
</evidence>
<dbReference type="SUPFAM" id="SSF55785">
    <property type="entry name" value="PYP-like sensor domain (PAS domain)"/>
    <property type="match status" value="1"/>
</dbReference>
<dbReference type="InterPro" id="IPR000700">
    <property type="entry name" value="PAS-assoc_C"/>
</dbReference>
<comment type="cofactor">
    <cofactor evidence="2">
        <name>[4Fe-4S] cluster</name>
        <dbReference type="ChEBI" id="CHEBI:49883"/>
    </cofactor>
</comment>
<evidence type="ECO:0000256" key="1">
    <source>
        <dbReference type="ARBA" id="ARBA00000085"/>
    </source>
</evidence>
<comment type="catalytic activity">
    <reaction evidence="1">
        <text>ATP + protein L-histidine = ADP + protein N-phospho-L-histidine.</text>
        <dbReference type="EC" id="2.7.13.3"/>
    </reaction>
</comment>
<evidence type="ECO:0000313" key="24">
    <source>
        <dbReference type="Proteomes" id="UP001165962"/>
    </source>
</evidence>
<keyword evidence="16" id="KW-0411">Iron-sulfur</keyword>
<dbReference type="CDD" id="cd00130">
    <property type="entry name" value="PAS"/>
    <property type="match status" value="1"/>
</dbReference>
<organism evidence="23 24">
    <name type="scientific">Paenibacillus agricola</name>
    <dbReference type="NCBI Taxonomy" id="2716264"/>
    <lineage>
        <taxon>Bacteria</taxon>
        <taxon>Bacillati</taxon>
        <taxon>Bacillota</taxon>
        <taxon>Bacilli</taxon>
        <taxon>Bacillales</taxon>
        <taxon>Paenibacillaceae</taxon>
        <taxon>Paenibacillus</taxon>
    </lineage>
</organism>
<dbReference type="PROSITE" id="PS50113">
    <property type="entry name" value="PAC"/>
    <property type="match status" value="1"/>
</dbReference>
<comment type="function">
    <text evidence="17">Member of the two-component regulatory system NreB/NreC involved in the control of dissimilatory nitrate/nitrite reduction in response to oxygen. NreB functions as a direct oxygen sensor histidine kinase which is autophosphorylated, in the absence of oxygen, probably at the conserved histidine residue, and transfers its phosphate group probably to a conserved aspartate residue of NreC. NreB/NreC activates the expression of the nitrate (narGHJI) and nitrite (nir) reductase operons, as well as the putative nitrate transporter gene narT.</text>
</comment>
<evidence type="ECO:0000256" key="9">
    <source>
        <dbReference type="ARBA" id="ARBA00022679"/>
    </source>
</evidence>
<dbReference type="Pfam" id="PF13426">
    <property type="entry name" value="PAS_9"/>
    <property type="match status" value="1"/>
</dbReference>
<feature type="coiled-coil region" evidence="19">
    <location>
        <begin position="150"/>
        <end position="177"/>
    </location>
</feature>
<sequence length="370" mass="42068">MEKQEQVPTEVIGQHVVALIAKLEAHIQDPEIRLELEQSLKQLADLKFALDESSIVAVTDHKGLIQYVNDKFCEISKYEQIELIGKDHRIINSGFHSKAFMQDLWSTISAGKVWRGDIRNRAKDGSLYWVNTTIVPFLEEKGNPYQFLAIRNEVTELKRVEEELQLMMKQVMNIQEEERRRFSRELHDGIGQSLFSLIIQMDRLIGEKVHPDLEAIRNYVSHIIEDVRGLAWQLRPSVLDDLGVVPAIRTYIDNFSGHYGIKVKFDTNLRRRLEAQEETTIYRTVQEALTNVGKYADTGEATVTLEDLPDAIKAVVGDTGIGFARQSSSKGVGLFSMEERARSVGGKLTIQSEPGMGTEVILVIPHKRER</sequence>
<keyword evidence="12" id="KW-0418">Kinase</keyword>
<dbReference type="InterPro" id="IPR036890">
    <property type="entry name" value="HATPase_C_sf"/>
</dbReference>
<keyword evidence="14" id="KW-0408">Iron</keyword>
<reference evidence="23" key="1">
    <citation type="submission" date="2020-03" db="EMBL/GenBank/DDBJ databases">
        <title>Draft sequencing of Paenibacilllus sp. S3N08.</title>
        <authorList>
            <person name="Kim D.-U."/>
        </authorList>
    </citation>
    <scope>NUCLEOTIDE SEQUENCE</scope>
    <source>
        <strain evidence="23">S3N08</strain>
    </source>
</reference>
<evidence type="ECO:0000256" key="5">
    <source>
        <dbReference type="ARBA" id="ARBA00017322"/>
    </source>
</evidence>
<keyword evidence="6" id="KW-0004">4Fe-4S</keyword>
<dbReference type="Gene3D" id="3.30.450.20">
    <property type="entry name" value="PAS domain"/>
    <property type="match status" value="1"/>
</dbReference>
<evidence type="ECO:0000256" key="12">
    <source>
        <dbReference type="ARBA" id="ARBA00022777"/>
    </source>
</evidence>
<dbReference type="RefSeq" id="WP_166153936.1">
    <property type="nucleotide sequence ID" value="NZ_JAAOIW010000012.1"/>
</dbReference>
<dbReference type="Pfam" id="PF02518">
    <property type="entry name" value="HATPase_c"/>
    <property type="match status" value="1"/>
</dbReference>
<dbReference type="EMBL" id="JAAOIW010000012">
    <property type="protein sequence ID" value="NHN33620.1"/>
    <property type="molecule type" value="Genomic_DNA"/>
</dbReference>
<evidence type="ECO:0000256" key="6">
    <source>
        <dbReference type="ARBA" id="ARBA00022485"/>
    </source>
</evidence>
<dbReference type="PROSITE" id="PS50109">
    <property type="entry name" value="HIS_KIN"/>
    <property type="match status" value="1"/>
</dbReference>
<dbReference type="InterPro" id="IPR001610">
    <property type="entry name" value="PAC"/>
</dbReference>
<dbReference type="Proteomes" id="UP001165962">
    <property type="component" value="Unassembled WGS sequence"/>
</dbReference>
<evidence type="ECO:0000256" key="10">
    <source>
        <dbReference type="ARBA" id="ARBA00022723"/>
    </source>
</evidence>